<dbReference type="AlphaFoldDB" id="X0U214"/>
<name>X0U214_9ZZZZ</name>
<sequence length="69" mass="8057">AQGYAAEILWGNSKTKHTDKQIQKMVLKKFKDAPASYQRISTINLIRNRLNTGFIKKYGKPEKELKEYK</sequence>
<accession>X0U214</accession>
<comment type="caution">
    <text evidence="1">The sequence shown here is derived from an EMBL/GenBank/DDBJ whole genome shotgun (WGS) entry which is preliminary data.</text>
</comment>
<evidence type="ECO:0000313" key="1">
    <source>
        <dbReference type="EMBL" id="GAF93416.1"/>
    </source>
</evidence>
<feature type="non-terminal residue" evidence="1">
    <location>
        <position position="1"/>
    </location>
</feature>
<gene>
    <name evidence="1" type="ORF">S01H1_31828</name>
</gene>
<organism evidence="1">
    <name type="scientific">marine sediment metagenome</name>
    <dbReference type="NCBI Taxonomy" id="412755"/>
    <lineage>
        <taxon>unclassified sequences</taxon>
        <taxon>metagenomes</taxon>
        <taxon>ecological metagenomes</taxon>
    </lineage>
</organism>
<protein>
    <submittedName>
        <fullName evidence="1">Uncharacterized protein</fullName>
    </submittedName>
</protein>
<reference evidence="1" key="1">
    <citation type="journal article" date="2014" name="Front. Microbiol.">
        <title>High frequency of phylogenetically diverse reductive dehalogenase-homologous genes in deep subseafloor sedimentary metagenomes.</title>
        <authorList>
            <person name="Kawai M."/>
            <person name="Futagami T."/>
            <person name="Toyoda A."/>
            <person name="Takaki Y."/>
            <person name="Nishi S."/>
            <person name="Hori S."/>
            <person name="Arai W."/>
            <person name="Tsubouchi T."/>
            <person name="Morono Y."/>
            <person name="Uchiyama I."/>
            <person name="Ito T."/>
            <person name="Fujiyama A."/>
            <person name="Inagaki F."/>
            <person name="Takami H."/>
        </authorList>
    </citation>
    <scope>NUCLEOTIDE SEQUENCE</scope>
    <source>
        <strain evidence="1">Expedition CK06-06</strain>
    </source>
</reference>
<proteinExistence type="predicted"/>
<dbReference type="EMBL" id="BARS01019665">
    <property type="protein sequence ID" value="GAF93416.1"/>
    <property type="molecule type" value="Genomic_DNA"/>
</dbReference>